<dbReference type="InterPro" id="IPR010730">
    <property type="entry name" value="HET"/>
</dbReference>
<gene>
    <name evidence="3" type="primary">pin-c</name>
    <name evidence="3" type="ORF">NCU03494</name>
</gene>
<protein>
    <submittedName>
        <fullName evidence="3">HET domain protein pin-c1</fullName>
    </submittedName>
</protein>
<feature type="compositionally biased region" description="Basic and acidic residues" evidence="1">
    <location>
        <begin position="67"/>
        <end position="94"/>
    </location>
</feature>
<dbReference type="EMBL" id="HQ396388">
    <property type="protein sequence ID" value="ADT63880.1"/>
    <property type="molecule type" value="Genomic_DNA"/>
</dbReference>
<reference evidence="3" key="2">
    <citation type="submission" date="2010-10" db="EMBL/GenBank/DDBJ databases">
        <authorList>
            <person name="Hall C.R."/>
            <person name="Kowbel D."/>
            <person name="Welch J."/>
            <person name="Glass N.L."/>
        </authorList>
    </citation>
    <scope>NUCLEOTIDE SEQUENCE</scope>
    <source>
        <strain evidence="3">P4484</strain>
    </source>
</reference>
<proteinExistence type="predicted"/>
<dbReference type="AlphaFoldDB" id="R4H4M0"/>
<feature type="compositionally biased region" description="Gly residues" evidence="1">
    <location>
        <begin position="120"/>
        <end position="135"/>
    </location>
</feature>
<evidence type="ECO:0000313" key="3">
    <source>
        <dbReference type="EMBL" id="ADT63880.1"/>
    </source>
</evidence>
<accession>R4H4M0</accession>
<feature type="region of interest" description="Disordered" evidence="1">
    <location>
        <begin position="67"/>
        <end position="142"/>
    </location>
</feature>
<dbReference type="Pfam" id="PF06985">
    <property type="entry name" value="HET"/>
    <property type="match status" value="1"/>
</dbReference>
<reference evidence="3" key="1">
    <citation type="journal article" date="2010" name="PLoS ONE">
        <title>Evolution and diversity of a fungal self/nonself recognition locus.</title>
        <authorList>
            <person name="Hall C."/>
            <person name="Welch J."/>
            <person name="Kowbel D.J."/>
            <person name="Glass N.L."/>
        </authorList>
    </citation>
    <scope>NUCLEOTIDE SEQUENCE</scope>
    <source>
        <strain evidence="3">P4484</strain>
    </source>
</reference>
<organism evidence="3">
    <name type="scientific">Neurospora crassa</name>
    <dbReference type="NCBI Taxonomy" id="5141"/>
    <lineage>
        <taxon>Eukaryota</taxon>
        <taxon>Fungi</taxon>
        <taxon>Dikarya</taxon>
        <taxon>Ascomycota</taxon>
        <taxon>Pezizomycotina</taxon>
        <taxon>Sordariomycetes</taxon>
        <taxon>Sordariomycetidae</taxon>
        <taxon>Sordariales</taxon>
        <taxon>Sordariaceae</taxon>
        <taxon>Neurospora</taxon>
    </lineage>
</organism>
<feature type="domain" description="Heterokaryon incompatibility" evidence="2">
    <location>
        <begin position="339"/>
        <end position="511"/>
    </location>
</feature>
<dbReference type="PANTHER" id="PTHR33112">
    <property type="entry name" value="DOMAIN PROTEIN, PUTATIVE-RELATED"/>
    <property type="match status" value="1"/>
</dbReference>
<evidence type="ECO:0000256" key="1">
    <source>
        <dbReference type="SAM" id="MobiDB-lite"/>
    </source>
</evidence>
<feature type="compositionally biased region" description="Basic and acidic residues" evidence="1">
    <location>
        <begin position="107"/>
        <end position="119"/>
    </location>
</feature>
<sequence length="871" mass="98841">MTPRLCTYCSHVPYWLASLPWPTTKSESQSPWRLGVDPVITLGSWRWMEAQAAIVQAAMTAEAEARKEAGKEAGKEVAGKEVTGEVAGEKEEAGTGRTQTDCYLDQETDKMKRGKKESGGNEGNGKSEGGQGEQGGGRKREENYRQEKMEGGCHLCLLITKFTDRASRVTNTSRPYYLPPVMNPRTDEWAADVPLVFGRRGIWRPDSERKEDGTRGKWDWRIECLNNEELFGADLVKVPGSWCPKFQPPMGYNDQNPENNILLLKDWLRYCQRNHTQCREIRKTSMDTDTDFLPTRLLDVQAFGTGNGPPSHLGDDVKLVCLSLAMGPGSDTNEFPPPYLTLSHCWGPPEKRPATTTKANLTQRMERIPFIELPRTFRDAIEITRKLGHRYLWIDSLCIIQDDEQDWAYEAALMAKIYSHAFCMLSALSSNDSSEGLRLEPLDEDSSYMDLMTTSHASPAGGSGIIKSDMDESFIWFRISIHLEAWDIIYGGKSYHDTISPLCTRAWTLQESRLSRRVIYFAKHQVLWMCEELEGTAQRPWNHPIYSAWGPELLFKEWPGLKERLESLTLVQDRDGNPVPSAVTVTSLLLAYRGEWSWWEMVRDYSSRLITKVTDRLPALSGLAKFHQRNYFSGQRYVAGLWSARLEKELLWDVRSNLSTQRPAEFIAPSWSWASIDGGVNLTQWNPDLRFKLKEKKLSVAGEGDPADAKDKDRDREEEVGRAICEEWKVEEINLVPKYDDPYGALKGGSLIIGGARLVEVEFSADFMEVPDPNSSLGYAPHFGGLKIGDRWVADHVLDIKGEVEGGCILWCLAMEEYAHYRRMTVIEGLILREERLNDDEDICVYSRVGKFRDMAVALFAGVEPRRIKLI</sequence>
<dbReference type="VEuPathDB" id="FungiDB:NCU03494"/>
<name>R4H4M0_NEUCS</name>
<evidence type="ECO:0000259" key="2">
    <source>
        <dbReference type="Pfam" id="PF06985"/>
    </source>
</evidence>
<dbReference type="PANTHER" id="PTHR33112:SF16">
    <property type="entry name" value="HETEROKARYON INCOMPATIBILITY DOMAIN-CONTAINING PROTEIN"/>
    <property type="match status" value="1"/>
</dbReference>